<feature type="compositionally biased region" description="Polar residues" evidence="1">
    <location>
        <begin position="1127"/>
        <end position="1146"/>
    </location>
</feature>
<reference evidence="3" key="1">
    <citation type="submission" date="2025-08" db="UniProtKB">
        <authorList>
            <consortium name="RefSeq"/>
        </authorList>
    </citation>
    <scope>IDENTIFICATION</scope>
</reference>
<feature type="compositionally biased region" description="Polar residues" evidence="1">
    <location>
        <begin position="2307"/>
        <end position="2340"/>
    </location>
</feature>
<feature type="compositionally biased region" description="Polar residues" evidence="1">
    <location>
        <begin position="1276"/>
        <end position="1287"/>
    </location>
</feature>
<feature type="compositionally biased region" description="Polar residues" evidence="1">
    <location>
        <begin position="2860"/>
        <end position="2877"/>
    </location>
</feature>
<feature type="region of interest" description="Disordered" evidence="1">
    <location>
        <begin position="2780"/>
        <end position="2944"/>
    </location>
</feature>
<feature type="compositionally biased region" description="Basic and acidic residues" evidence="1">
    <location>
        <begin position="1872"/>
        <end position="1889"/>
    </location>
</feature>
<dbReference type="PROSITE" id="PS50896">
    <property type="entry name" value="LISH"/>
    <property type="match status" value="1"/>
</dbReference>
<feature type="region of interest" description="Disordered" evidence="1">
    <location>
        <begin position="342"/>
        <end position="373"/>
    </location>
</feature>
<organism evidence="2 3">
    <name type="scientific">Aplysia californica</name>
    <name type="common">California sea hare</name>
    <dbReference type="NCBI Taxonomy" id="6500"/>
    <lineage>
        <taxon>Eukaryota</taxon>
        <taxon>Metazoa</taxon>
        <taxon>Spiralia</taxon>
        <taxon>Lophotrochozoa</taxon>
        <taxon>Mollusca</taxon>
        <taxon>Gastropoda</taxon>
        <taxon>Heterobranchia</taxon>
        <taxon>Euthyneura</taxon>
        <taxon>Tectipleura</taxon>
        <taxon>Aplysiida</taxon>
        <taxon>Aplysioidea</taxon>
        <taxon>Aplysiidae</taxon>
        <taxon>Aplysia</taxon>
    </lineage>
</organism>
<feature type="compositionally biased region" description="Polar residues" evidence="1">
    <location>
        <begin position="1800"/>
        <end position="1819"/>
    </location>
</feature>
<gene>
    <name evidence="3" type="primary">LOC101860864</name>
</gene>
<feature type="compositionally biased region" description="Basic and acidic residues" evidence="1">
    <location>
        <begin position="2583"/>
        <end position="2604"/>
    </location>
</feature>
<feature type="region of interest" description="Disordered" evidence="1">
    <location>
        <begin position="1276"/>
        <end position="1322"/>
    </location>
</feature>
<feature type="region of interest" description="Disordered" evidence="1">
    <location>
        <begin position="2684"/>
        <end position="2713"/>
    </location>
</feature>
<accession>A0ABM1A1W0</accession>
<feature type="compositionally biased region" description="Basic residues" evidence="1">
    <location>
        <begin position="2202"/>
        <end position="2212"/>
    </location>
</feature>
<feature type="compositionally biased region" description="Polar residues" evidence="1">
    <location>
        <begin position="2885"/>
        <end position="2910"/>
    </location>
</feature>
<feature type="compositionally biased region" description="Polar residues" evidence="1">
    <location>
        <begin position="1931"/>
        <end position="1943"/>
    </location>
</feature>
<feature type="compositionally biased region" description="Basic residues" evidence="1">
    <location>
        <begin position="2929"/>
        <end position="2938"/>
    </location>
</feature>
<feature type="region of interest" description="Disordered" evidence="1">
    <location>
        <begin position="1796"/>
        <end position="2157"/>
    </location>
</feature>
<feature type="compositionally biased region" description="Polar residues" evidence="1">
    <location>
        <begin position="2780"/>
        <end position="2791"/>
    </location>
</feature>
<feature type="compositionally biased region" description="Low complexity" evidence="1">
    <location>
        <begin position="2684"/>
        <end position="2697"/>
    </location>
</feature>
<feature type="compositionally biased region" description="Basic and acidic residues" evidence="1">
    <location>
        <begin position="583"/>
        <end position="595"/>
    </location>
</feature>
<feature type="compositionally biased region" description="Polar residues" evidence="1">
    <location>
        <begin position="565"/>
        <end position="578"/>
    </location>
</feature>
<protein>
    <submittedName>
        <fullName evidence="3">Uncharacterized protein LOC101860864</fullName>
    </submittedName>
</protein>
<feature type="region of interest" description="Disordered" evidence="1">
    <location>
        <begin position="1374"/>
        <end position="1393"/>
    </location>
</feature>
<feature type="region of interest" description="Disordered" evidence="1">
    <location>
        <begin position="2423"/>
        <end position="2556"/>
    </location>
</feature>
<proteinExistence type="predicted"/>
<feature type="compositionally biased region" description="Basic and acidic residues" evidence="1">
    <location>
        <begin position="2464"/>
        <end position="2473"/>
    </location>
</feature>
<feature type="compositionally biased region" description="Basic and acidic residues" evidence="1">
    <location>
        <begin position="735"/>
        <end position="760"/>
    </location>
</feature>
<feature type="region of interest" description="Disordered" evidence="1">
    <location>
        <begin position="517"/>
        <end position="615"/>
    </location>
</feature>
<feature type="compositionally biased region" description="Polar residues" evidence="1">
    <location>
        <begin position="342"/>
        <end position="360"/>
    </location>
</feature>
<feature type="compositionally biased region" description="Low complexity" evidence="1">
    <location>
        <begin position="99"/>
        <end position="113"/>
    </location>
</feature>
<feature type="compositionally biased region" description="Basic residues" evidence="1">
    <location>
        <begin position="114"/>
        <end position="130"/>
    </location>
</feature>
<feature type="compositionally biased region" description="Basic and acidic residues" evidence="1">
    <location>
        <begin position="1972"/>
        <end position="1983"/>
    </location>
</feature>
<feature type="compositionally biased region" description="Basic and acidic residues" evidence="1">
    <location>
        <begin position="799"/>
        <end position="816"/>
    </location>
</feature>
<feature type="compositionally biased region" description="Basic and acidic residues" evidence="1">
    <location>
        <begin position="1944"/>
        <end position="1957"/>
    </location>
</feature>
<feature type="region of interest" description="Disordered" evidence="1">
    <location>
        <begin position="2306"/>
        <end position="2382"/>
    </location>
</feature>
<name>A0ABM1A1W0_APLCA</name>
<evidence type="ECO:0000313" key="3">
    <source>
        <dbReference type="RefSeq" id="XP_012939137.1"/>
    </source>
</evidence>
<feature type="region of interest" description="Disordered" evidence="1">
    <location>
        <begin position="1597"/>
        <end position="1637"/>
    </location>
</feature>
<feature type="compositionally biased region" description="Polar residues" evidence="1">
    <location>
        <begin position="2631"/>
        <end position="2644"/>
    </location>
</feature>
<feature type="region of interest" description="Disordered" evidence="1">
    <location>
        <begin position="79"/>
        <end position="149"/>
    </location>
</feature>
<feature type="compositionally biased region" description="Polar residues" evidence="1">
    <location>
        <begin position="2800"/>
        <end position="2816"/>
    </location>
</feature>
<dbReference type="GeneID" id="101860864"/>
<dbReference type="RefSeq" id="XP_012939137.1">
    <property type="nucleotide sequence ID" value="XM_013083683.2"/>
</dbReference>
<feature type="compositionally biased region" description="Basic and acidic residues" evidence="1">
    <location>
        <begin position="2483"/>
        <end position="2493"/>
    </location>
</feature>
<feature type="compositionally biased region" description="Basic and acidic residues" evidence="1">
    <location>
        <begin position="1228"/>
        <end position="1238"/>
    </location>
</feature>
<dbReference type="InterPro" id="IPR006594">
    <property type="entry name" value="LisH"/>
</dbReference>
<feature type="region of interest" description="Disordered" evidence="1">
    <location>
        <begin position="2574"/>
        <end position="2623"/>
    </location>
</feature>
<evidence type="ECO:0000256" key="1">
    <source>
        <dbReference type="SAM" id="MobiDB-lite"/>
    </source>
</evidence>
<feature type="compositionally biased region" description="Polar residues" evidence="1">
    <location>
        <begin position="1249"/>
        <end position="1262"/>
    </location>
</feature>
<feature type="region of interest" description="Disordered" evidence="1">
    <location>
        <begin position="2631"/>
        <end position="2650"/>
    </location>
</feature>
<feature type="compositionally biased region" description="Low complexity" evidence="1">
    <location>
        <begin position="2911"/>
        <end position="2925"/>
    </location>
</feature>
<feature type="region of interest" description="Disordered" evidence="1">
    <location>
        <begin position="722"/>
        <end position="856"/>
    </location>
</feature>
<feature type="compositionally biased region" description="Polar residues" evidence="1">
    <location>
        <begin position="725"/>
        <end position="734"/>
    </location>
</feature>
<keyword evidence="2" id="KW-1185">Reference proteome</keyword>
<feature type="region of interest" description="Disordered" evidence="1">
    <location>
        <begin position="1015"/>
        <end position="1072"/>
    </location>
</feature>
<feature type="compositionally biased region" description="Low complexity" evidence="1">
    <location>
        <begin position="2515"/>
        <end position="2526"/>
    </location>
</feature>
<feature type="region of interest" description="Disordered" evidence="1">
    <location>
        <begin position="2177"/>
        <end position="2256"/>
    </location>
</feature>
<feature type="compositionally biased region" description="Polar residues" evidence="1">
    <location>
        <begin position="517"/>
        <end position="530"/>
    </location>
</feature>
<sequence>MDPNAFFLPSEIARLFVGYFKDHGLVNTLAAFLKESPHLTDYWQLLKNGCVPPRHVMGYSLDQILKEYAVLKAQAARSNTLSGLQPRTPVQLTHTPNTSGVSGSVSVAGQSKQGQRKQRTRTSSGKRKKKQGDNVPGPTCATPVAVPTSSPSCVYSEGTPVVSVCTQGGAQDKAQNNAISLRPATEKFACPGSSKWGTSTYNPEFDLLENVLRQSDIPSKLADSINKALHVVRETEQGTSGNQAAAQNGKEGEAEINIDSIVEMTESDPAFQNFLRVFQHDGAIPVSGFSVTELPPLDNTAHIPDDIQGSLQEVTGSSYQANVPAASDQPAATALEGQGSSLYSANHEQPSTGEQLNAGSQPLLHTGDQEGSHHAVTQTTVTPLHPRAMVTSLQPPSTISSLDPHTMVTPLHPHTMVTSLQPPTTDTLPQPLQPPTVEGHHLTTSPVGQPCEGSTYPDLSRSRDFHGLQDSGENSYSVQGVVSNQHEPVPLPSGTQAQGCSDIITEDANHQVINNESGGFQLVPSSQGENGSHDSVTHPVESENSVQSLLKTAKDASEEPETVENPASVNISHENPTSKNRHISGDHSAKTESFNKPKSARKLPSPKRYGSGHSRFGMDDNSLSVFSLIEKKVADMTGETFVHRSQRASQHSVGGEGLVEGASTVPVSKVHSEVRPVPETDREENSFSGVFASSLETSDSVAVNPKCSTTFKTVCYTDADEKSVRSSGAPSQSHQDVRSPVDKTSEDASDRIPSPDHMDEVPSSPDFVDEPNRDSDSLSSSSHNDNDVRKQQEGAISSQERRSNLDNRELSGKESAKSSSSVDRVGQSCEPRRLPLFPSSFERGSGKGKMSNFGKSLENLKSDSKLNCTSKTVKCVENSGHYGCSVTLSSPPGARDGTSPKQITTAQLMSTSLPADWAKPLDDDVFKSPRSAFRALIDQSEKPDSFLWTSASTVRLDTGRAKSVFSVNRGHTPFIPEHCKKVPSRRIAPIEVSYSTPSPLQELPASPMNFVIDGPPSEPPSPLERVGEVVEPGSSKTSKSFQRHVSESSSALEKLGIRMPLSPSRRKPRRLVPTQLRTVKGFGSSFLRKMSTDFHFDDAKTVSSSSDMTTASQSEEEAFRQLKSFLSTSYSKPQPQQEITSTSPSRKPSKCRCSSIDTCKHRKGKLQRALLATVLEGRDKTPASREVTERITPTTDIPVHFVSEKVLTDRVSYGLAEKPPSNNTSQADGEKESEHNDCPRITSADGIRTPQQEDPSLNCPETSSAEKILTDNLSCCVTERPPSNASQAGEEKESERNEGAGRTSTDEVRQQQQEDPKVNCLETSSAVEGSAVLNYLRKESLMSLSQSDSSRNSSFAAVGVIEFCSDAAAKRDSSLREENGTKAGQVSELHAENLPNFTEAPESVYASENYVTPLPSVTCVAASCSSVAPPTTTYSTASASEAQISASGPFTSLLNQPVTPANVSSLMTNEQSLSGFISGALRVAHNIPPEQFPIQTSSFPEQGLAVDSSRYTDGGANHDYSYPLPLTVSSQTLQESQGEEVHLEDISHRSPVLSLPAGQDNVNASGDFHIETSKDNGGPSYEKNSWGHEMSVGMLEQSGQFSPHPRTSGVCSVTSAPQAAKSVRSSRRSKKSLTNTSESQARKSCFIVPKLVEKSTTETELEKIQLQQLSNANNFPKILPKPLPGVVCNTVLKDIHVVTGDNQQLVIVLPPDYQELLQDVVPGTNTASPVSEHTSSPGVAHLSSAQEVQVQYQQENPHGLSLCVNPTSVTSSMLSPAIPVNSSDVSRFVETPADEVGTPLVTTNSNHKSKVLTQSSTEKPSCAKMNVPWPDLEEDFVPPVSSVGSDNLTEEEMLSARETTKRSRKKSNTKQKSAEKIRSVSKDPGEKPASKSLSASPGKGQGPLNKSDSTVQKAKKVLSIGKKAEMAKISPKNNPKVTSASDVSKQDKQASKGEKTLDQGNISGGLSPMDLSVKKPGDSENKMSGRKKGSGSKGKTGLSKHQGKDEKKNENISKDKRNEKDSKETNVSTEKLVSKKKSKSAITPSKQKLQSSKKYSKSVIKFQFESPGKRDQNQSAEQRSSKKRKMGDRESEDPSPMKQPCNSKRQKVESDSCDSPNAPGPSSVNFSNILKKGSSSKKGAALQQIQEKLNSSESDLKGKRSLLKTFEKVAADCALSSAEVEEDCLDSHNKDEYSGEATKVSQKSKLKDRTKKLSNGSSGKRNKVGEPPPPSLSPSSVVMDDDEAESAPRKCVPPRRITSQYVTVKEDNCGGDVIQIGPALQESFFYCTAMRRKSVSLTSLAGDHRAQGSSLENETTFHTPSPPLQTNAESNVQKNLQGSQRRPGKFTRLSLSSSNKTKRPEADTGKAVQKNAGETPHIPGNTKLLVSMNRNERFECSESTFVKSIPKSDLQSIIASVGFQLSQAQDRHTEEPAGSSVSGGMVNEKREGRKRRKQLAPQPFKGHNRIDPTERGGKIKLRLPIRQGDEPTSEPKKAAHVPVCGPDSNTKNVPEDARNTGNGVDGVTQGQGQGQLRDKSSNVQEQMVDAVSDTSPQVVTNVPDVETAAAVAALRFSMGDESVQEPLRSENQTETHYREDQQQQREGIKLTPGGHRSNSPDIVPSSQVISNIQTSVRNYPMSTSSPTKNLPPKKRLSTEALYPASLHDAYLRSPTKSDQFDFRNVRFSQSSSGAGNNANQSDELRPPFEQISGSHSQLSNRANSFGLKLSSQLEDTALDLSKRSTEASFSELRKLTTVTRTDTHAIPEIQLEPSFVNNERTASTADGVSANTGGNEPQGFTPLVPSSSSLCQATTGQSRQDGFVTKESSDHPQSRKPSQTDDVIPDSLPSPGDRNNPNRRHSSVGGSSPRTKWQSVTSDSSYRSEENGSDQAITSARQESTSAEGTGVQASPAWSNKSSPGSSLPISQSKIAKLVRKLHRTKKDNPSD</sequence>
<feature type="compositionally biased region" description="Basic and acidic residues" evidence="1">
    <location>
        <begin position="1289"/>
        <end position="1317"/>
    </location>
</feature>
<feature type="region of interest" description="Disordered" evidence="1">
    <location>
        <begin position="1213"/>
        <end position="1262"/>
    </location>
</feature>
<feature type="compositionally biased region" description="Polar residues" evidence="1">
    <location>
        <begin position="2612"/>
        <end position="2623"/>
    </location>
</feature>
<feature type="compositionally biased region" description="Basic and acidic residues" evidence="1">
    <location>
        <begin position="2002"/>
        <end position="2024"/>
    </location>
</feature>
<evidence type="ECO:0000313" key="2">
    <source>
        <dbReference type="Proteomes" id="UP000694888"/>
    </source>
</evidence>
<feature type="compositionally biased region" description="Polar residues" evidence="1">
    <location>
        <begin position="2143"/>
        <end position="2153"/>
    </location>
</feature>
<feature type="region of interest" description="Disordered" evidence="1">
    <location>
        <begin position="1127"/>
        <end position="1154"/>
    </location>
</feature>
<dbReference type="Proteomes" id="UP000694888">
    <property type="component" value="Unplaced"/>
</dbReference>
<feature type="compositionally biased region" description="Polar residues" evidence="1">
    <location>
        <begin position="79"/>
        <end position="98"/>
    </location>
</feature>